<comment type="caution">
    <text evidence="10">The sequence shown here is derived from an EMBL/GenBank/DDBJ whole genome shotgun (WGS) entry which is preliminary data.</text>
</comment>
<dbReference type="PANTHER" id="PTHR10871">
    <property type="entry name" value="30S RIBOSOMAL PROTEIN S13/40S RIBOSOMAL PROTEIN S18"/>
    <property type="match status" value="1"/>
</dbReference>
<dbReference type="AlphaFoldDB" id="A0A3A4ZE25"/>
<dbReference type="PANTHER" id="PTHR10871:SF1">
    <property type="entry name" value="SMALL RIBOSOMAL SUBUNIT PROTEIN US13M"/>
    <property type="match status" value="1"/>
</dbReference>
<evidence type="ECO:0000256" key="2">
    <source>
        <dbReference type="ARBA" id="ARBA00022730"/>
    </source>
</evidence>
<feature type="region of interest" description="Disordered" evidence="9">
    <location>
        <begin position="83"/>
        <end position="128"/>
    </location>
</feature>
<dbReference type="PIRSF" id="PIRSF002134">
    <property type="entry name" value="Ribosomal_S13"/>
    <property type="match status" value="1"/>
</dbReference>
<evidence type="ECO:0000313" key="10">
    <source>
        <dbReference type="EMBL" id="RJR27465.1"/>
    </source>
</evidence>
<dbReference type="Gene3D" id="4.10.910.10">
    <property type="entry name" value="30s ribosomal protein s13, domain 2"/>
    <property type="match status" value="1"/>
</dbReference>
<dbReference type="EMBL" id="QZJF01000011">
    <property type="protein sequence ID" value="RJR27465.1"/>
    <property type="molecule type" value="Genomic_DNA"/>
</dbReference>
<dbReference type="GO" id="GO:0003735">
    <property type="term" value="F:structural constituent of ribosome"/>
    <property type="evidence" value="ECO:0007669"/>
    <property type="project" value="InterPro"/>
</dbReference>
<evidence type="ECO:0000256" key="3">
    <source>
        <dbReference type="ARBA" id="ARBA00022884"/>
    </source>
</evidence>
<evidence type="ECO:0000256" key="8">
    <source>
        <dbReference type="RuleBase" id="RU003830"/>
    </source>
</evidence>
<keyword evidence="3 7" id="KW-0694">RNA-binding</keyword>
<evidence type="ECO:0000256" key="6">
    <source>
        <dbReference type="ARBA" id="ARBA00035166"/>
    </source>
</evidence>
<dbReference type="GO" id="GO:0005829">
    <property type="term" value="C:cytosol"/>
    <property type="evidence" value="ECO:0007669"/>
    <property type="project" value="TreeGrafter"/>
</dbReference>
<dbReference type="PROSITE" id="PS50159">
    <property type="entry name" value="RIBOSOMAL_S13_2"/>
    <property type="match status" value="1"/>
</dbReference>
<gene>
    <name evidence="7" type="primary">rpsM</name>
    <name evidence="10" type="ORF">C4561_02100</name>
</gene>
<keyword evidence="5 7" id="KW-0687">Ribonucleoprotein</keyword>
<organism evidence="10 11">
    <name type="scientific">candidate division WWE3 bacterium</name>
    <dbReference type="NCBI Taxonomy" id="2053526"/>
    <lineage>
        <taxon>Bacteria</taxon>
        <taxon>Katanobacteria</taxon>
    </lineage>
</organism>
<keyword evidence="4 7" id="KW-0689">Ribosomal protein</keyword>
<dbReference type="GO" id="GO:0000049">
    <property type="term" value="F:tRNA binding"/>
    <property type="evidence" value="ECO:0007669"/>
    <property type="project" value="UniProtKB-UniRule"/>
</dbReference>
<comment type="function">
    <text evidence="7">Located at the top of the head of the 30S subunit, it contacts several helices of the 16S rRNA. In the 70S ribosome it contacts the 23S rRNA (bridge B1a) and protein L5 of the 50S subunit (bridge B1b), connecting the 2 subunits; these bridges are implicated in subunit movement. Contacts the tRNAs in the A and P-sites.</text>
</comment>
<name>A0A3A4ZE25_UNCKA</name>
<feature type="compositionally biased region" description="Basic residues" evidence="9">
    <location>
        <begin position="102"/>
        <end position="128"/>
    </location>
</feature>
<evidence type="ECO:0000256" key="9">
    <source>
        <dbReference type="SAM" id="MobiDB-lite"/>
    </source>
</evidence>
<dbReference type="InterPro" id="IPR001892">
    <property type="entry name" value="Ribosomal_uS13"/>
</dbReference>
<dbReference type="FunFam" id="1.10.8.50:FF:000001">
    <property type="entry name" value="30S ribosomal protein S13"/>
    <property type="match status" value="1"/>
</dbReference>
<comment type="similarity">
    <text evidence="1 7 8">Belongs to the universal ribosomal protein uS13 family.</text>
</comment>
<dbReference type="Proteomes" id="UP000265540">
    <property type="component" value="Unassembled WGS sequence"/>
</dbReference>
<evidence type="ECO:0000313" key="11">
    <source>
        <dbReference type="Proteomes" id="UP000265540"/>
    </source>
</evidence>
<evidence type="ECO:0000256" key="7">
    <source>
        <dbReference type="HAMAP-Rule" id="MF_01315"/>
    </source>
</evidence>
<protein>
    <recommendedName>
        <fullName evidence="6 7">Small ribosomal subunit protein uS13</fullName>
    </recommendedName>
</protein>
<dbReference type="GO" id="GO:0015935">
    <property type="term" value="C:small ribosomal subunit"/>
    <property type="evidence" value="ECO:0007669"/>
    <property type="project" value="TreeGrafter"/>
</dbReference>
<dbReference type="SUPFAM" id="SSF46946">
    <property type="entry name" value="S13-like H2TH domain"/>
    <property type="match status" value="1"/>
</dbReference>
<dbReference type="HAMAP" id="MF_01315">
    <property type="entry name" value="Ribosomal_uS13"/>
    <property type="match status" value="1"/>
</dbReference>
<dbReference type="InterPro" id="IPR027437">
    <property type="entry name" value="Rbsml_uS13_C"/>
</dbReference>
<sequence>MARLAGVDIPNEKRVEVALTYVKGVGLTTAKKILKKTGISSDVRVKDLSEADLANIQSTIVQFEIPVEGELRRVVSQSIRRLQENGSYRGSRHKSGLPARGQRTRSNARTRKGKRKTVGGQKKKLAKK</sequence>
<evidence type="ECO:0000256" key="5">
    <source>
        <dbReference type="ARBA" id="ARBA00023274"/>
    </source>
</evidence>
<dbReference type="InterPro" id="IPR010979">
    <property type="entry name" value="Ribosomal_uS13-like_H2TH"/>
</dbReference>
<reference evidence="10 11" key="1">
    <citation type="journal article" date="2017" name="ISME J.">
        <title>Energy and carbon metabolisms in a deep terrestrial subsurface fluid microbial community.</title>
        <authorList>
            <person name="Momper L."/>
            <person name="Jungbluth S.P."/>
            <person name="Lee M.D."/>
            <person name="Amend J.P."/>
        </authorList>
    </citation>
    <scope>NUCLEOTIDE SEQUENCE [LARGE SCALE GENOMIC DNA]</scope>
    <source>
        <strain evidence="10">SURF_46</strain>
    </source>
</reference>
<dbReference type="Gene3D" id="1.10.8.50">
    <property type="match status" value="1"/>
</dbReference>
<dbReference type="NCBIfam" id="TIGR03631">
    <property type="entry name" value="uS13_bact"/>
    <property type="match status" value="1"/>
</dbReference>
<keyword evidence="2 7" id="KW-0699">rRNA-binding</keyword>
<dbReference type="Pfam" id="PF00416">
    <property type="entry name" value="Ribosomal_S13"/>
    <property type="match status" value="1"/>
</dbReference>
<evidence type="ECO:0000256" key="4">
    <source>
        <dbReference type="ARBA" id="ARBA00022980"/>
    </source>
</evidence>
<proteinExistence type="inferred from homology"/>
<dbReference type="GO" id="GO:0006412">
    <property type="term" value="P:translation"/>
    <property type="evidence" value="ECO:0007669"/>
    <property type="project" value="UniProtKB-UniRule"/>
</dbReference>
<dbReference type="InterPro" id="IPR019980">
    <property type="entry name" value="Ribosomal_uS13_bac-type"/>
</dbReference>
<dbReference type="GO" id="GO:0019843">
    <property type="term" value="F:rRNA binding"/>
    <property type="evidence" value="ECO:0007669"/>
    <property type="project" value="UniProtKB-UniRule"/>
</dbReference>
<comment type="subunit">
    <text evidence="7">Part of the 30S ribosomal subunit. Forms a loose heterodimer with protein S19. Forms two bridges to the 50S subunit in the 70S ribosome.</text>
</comment>
<keyword evidence="7" id="KW-0820">tRNA-binding</keyword>
<evidence type="ECO:0000256" key="1">
    <source>
        <dbReference type="ARBA" id="ARBA00008080"/>
    </source>
</evidence>
<accession>A0A3A4ZE25</accession>